<evidence type="ECO:0000256" key="7">
    <source>
        <dbReference type="SAM" id="MobiDB-lite"/>
    </source>
</evidence>
<dbReference type="PANTHER" id="PTHR30521">
    <property type="entry name" value="DEFERROCHELATASE/PEROXIDASE"/>
    <property type="match status" value="1"/>
</dbReference>
<feature type="domain" description="Dyp-type peroxidase C-terminal" evidence="9">
    <location>
        <begin position="143"/>
        <end position="307"/>
    </location>
</feature>
<accession>A0ABS9XWT7</accession>
<evidence type="ECO:0000259" key="8">
    <source>
        <dbReference type="Pfam" id="PF04261"/>
    </source>
</evidence>
<keyword evidence="2 10" id="KW-0575">Peroxidase</keyword>
<keyword evidence="5" id="KW-0408">Iron</keyword>
<evidence type="ECO:0000259" key="9">
    <source>
        <dbReference type="Pfam" id="PF20628"/>
    </source>
</evidence>
<comment type="similarity">
    <text evidence="6">Belongs to the DyP-type peroxidase family.</text>
</comment>
<evidence type="ECO:0000256" key="4">
    <source>
        <dbReference type="ARBA" id="ARBA00023002"/>
    </source>
</evidence>
<dbReference type="InterPro" id="IPR048327">
    <property type="entry name" value="Dyp_perox_N"/>
</dbReference>
<dbReference type="InterPro" id="IPR011008">
    <property type="entry name" value="Dimeric_a/b-barrel"/>
</dbReference>
<dbReference type="Pfam" id="PF20628">
    <property type="entry name" value="Dyp_perox_C"/>
    <property type="match status" value="1"/>
</dbReference>
<comment type="cofactor">
    <cofactor evidence="1">
        <name>heme b</name>
        <dbReference type="ChEBI" id="CHEBI:60344"/>
    </cofactor>
</comment>
<evidence type="ECO:0000313" key="10">
    <source>
        <dbReference type="EMBL" id="MCI3246526.1"/>
    </source>
</evidence>
<reference evidence="10" key="1">
    <citation type="submission" date="2022-03" db="EMBL/GenBank/DDBJ databases">
        <title>Streptomyces 7R015 and 7R016 isolated from Barleria lupulina in Thailand.</title>
        <authorList>
            <person name="Kanchanasin P."/>
            <person name="Phongsopitanun W."/>
            <person name="Tanasupawat S."/>
        </authorList>
    </citation>
    <scope>NUCLEOTIDE SEQUENCE</scope>
    <source>
        <strain evidence="10">7R016</strain>
    </source>
</reference>
<dbReference type="EMBL" id="JALDAX010000040">
    <property type="protein sequence ID" value="MCI3246526.1"/>
    <property type="molecule type" value="Genomic_DNA"/>
</dbReference>
<evidence type="ECO:0000313" key="11">
    <source>
        <dbReference type="Proteomes" id="UP001165270"/>
    </source>
</evidence>
<organism evidence="10 11">
    <name type="scientific">Streptomyces spinosisporus</name>
    <dbReference type="NCBI Taxonomy" id="2927582"/>
    <lineage>
        <taxon>Bacteria</taxon>
        <taxon>Bacillati</taxon>
        <taxon>Actinomycetota</taxon>
        <taxon>Actinomycetes</taxon>
        <taxon>Kitasatosporales</taxon>
        <taxon>Streptomycetaceae</taxon>
        <taxon>Streptomyces</taxon>
    </lineage>
</organism>
<feature type="region of interest" description="Disordered" evidence="7">
    <location>
        <begin position="329"/>
        <end position="356"/>
    </location>
</feature>
<dbReference type="GO" id="GO:0004601">
    <property type="term" value="F:peroxidase activity"/>
    <property type="evidence" value="ECO:0007669"/>
    <property type="project" value="UniProtKB-KW"/>
</dbReference>
<comment type="caution">
    <text evidence="10">The sequence shown here is derived from an EMBL/GenBank/DDBJ whole genome shotgun (WGS) entry which is preliminary data.</text>
</comment>
<evidence type="ECO:0000256" key="3">
    <source>
        <dbReference type="ARBA" id="ARBA00022723"/>
    </source>
</evidence>
<dbReference type="Proteomes" id="UP001165270">
    <property type="component" value="Unassembled WGS sequence"/>
</dbReference>
<dbReference type="RefSeq" id="WP_242713858.1">
    <property type="nucleotide sequence ID" value="NZ_JALDAX010000040.1"/>
</dbReference>
<proteinExistence type="inferred from homology"/>
<dbReference type="PANTHER" id="PTHR30521:SF0">
    <property type="entry name" value="DYP-TYPE PEROXIDASE FAMILY PROTEIN"/>
    <property type="match status" value="1"/>
</dbReference>
<evidence type="ECO:0000256" key="6">
    <source>
        <dbReference type="ARBA" id="ARBA00025737"/>
    </source>
</evidence>
<keyword evidence="11" id="KW-1185">Reference proteome</keyword>
<feature type="compositionally biased region" description="Polar residues" evidence="7">
    <location>
        <begin position="337"/>
        <end position="346"/>
    </location>
</feature>
<name>A0ABS9XWT7_9ACTN</name>
<dbReference type="PROSITE" id="PS51404">
    <property type="entry name" value="DYP_PEROXIDASE"/>
    <property type="match status" value="1"/>
</dbReference>
<evidence type="ECO:0000256" key="1">
    <source>
        <dbReference type="ARBA" id="ARBA00001970"/>
    </source>
</evidence>
<keyword evidence="4" id="KW-0560">Oxidoreductase</keyword>
<evidence type="ECO:0000256" key="5">
    <source>
        <dbReference type="ARBA" id="ARBA00023004"/>
    </source>
</evidence>
<gene>
    <name evidence="10" type="ORF">MQN93_43305</name>
</gene>
<sequence length="356" mass="38209">MADETSAPTPPTVLCPLTSAAIFLVVTIDPGGEAVTRDVLSDLNSLQRSVGFRAEPEGRLSCVTGIGSEAWDRLFAGPRPADLHPFRELNGRVHRAVSTPGDLLFHIRAARLDLCFALASEIMSRLGKAVTVRDEVHGFQYFDKRDLLGFVDGTENPTGAAASAAVLVGDEDREFAGGSYAIVQKYVHDLAAWNTLPVEAQEKIVGRTKLSDIELDDSTKPADSHVALTTITGADGTEREILRDNMPFGTVGRGEFGTYFIGYARTPGVTEAMLERMFLGTQDAAHDRILDFSTPVTGCLFHVPTADFLDDLPAPPGVRSGALGADVHTVVAKPESQPRSSDTSLRIGSMKRSASR</sequence>
<dbReference type="Pfam" id="PF04261">
    <property type="entry name" value="Dyp_perox_N"/>
    <property type="match status" value="1"/>
</dbReference>
<dbReference type="NCBIfam" id="TIGR01413">
    <property type="entry name" value="Dyp_perox_fam"/>
    <property type="match status" value="1"/>
</dbReference>
<keyword evidence="3" id="KW-0479">Metal-binding</keyword>
<evidence type="ECO:0000256" key="2">
    <source>
        <dbReference type="ARBA" id="ARBA00022559"/>
    </source>
</evidence>
<dbReference type="InterPro" id="IPR048328">
    <property type="entry name" value="Dyp_perox_C"/>
</dbReference>
<dbReference type="SUPFAM" id="SSF54909">
    <property type="entry name" value="Dimeric alpha+beta barrel"/>
    <property type="match status" value="1"/>
</dbReference>
<protein>
    <submittedName>
        <fullName evidence="10">Dyp-type peroxidase</fullName>
    </submittedName>
</protein>
<feature type="domain" description="Dyp-type peroxidase N-terminal" evidence="8">
    <location>
        <begin position="12"/>
        <end position="140"/>
    </location>
</feature>
<dbReference type="InterPro" id="IPR006314">
    <property type="entry name" value="Dyp_peroxidase"/>
</dbReference>